<evidence type="ECO:0000259" key="11">
    <source>
        <dbReference type="Pfam" id="PF20671"/>
    </source>
</evidence>
<dbReference type="PANTHER" id="PTHR13302">
    <property type="entry name" value="CONSERVED OLIGOMERIC GOLGI COMPLEX COMPONENT 3"/>
    <property type="match status" value="1"/>
</dbReference>
<evidence type="ECO:0000256" key="9">
    <source>
        <dbReference type="SAM" id="MobiDB-lite"/>
    </source>
</evidence>
<feature type="compositionally biased region" description="Low complexity" evidence="9">
    <location>
        <begin position="1420"/>
        <end position="1445"/>
    </location>
</feature>
<dbReference type="Proteomes" id="UP000001056">
    <property type="component" value="Unassembled WGS sequence"/>
</dbReference>
<comment type="similarity">
    <text evidence="2">Belongs to the COG3 family.</text>
</comment>
<keyword evidence="5" id="KW-0653">Protein transport</keyword>
<dbReference type="GO" id="GO:0006914">
    <property type="term" value="P:autophagy"/>
    <property type="evidence" value="ECO:0007669"/>
    <property type="project" value="TreeGrafter"/>
</dbReference>
<dbReference type="Pfam" id="PF20671">
    <property type="entry name" value="COG3_C"/>
    <property type="match status" value="1"/>
</dbReference>
<feature type="domain" description="Conserved oligomeric Golgi complex subunit 3 C-terminal" evidence="11">
    <location>
        <begin position="300"/>
        <end position="625"/>
    </location>
</feature>
<evidence type="ECO:0000256" key="6">
    <source>
        <dbReference type="ARBA" id="ARBA00023034"/>
    </source>
</evidence>
<dbReference type="VEuPathDB" id="FungiDB:CHGG_09645"/>
<dbReference type="GO" id="GO:0006891">
    <property type="term" value="P:intra-Golgi vesicle-mediated transport"/>
    <property type="evidence" value="ECO:0007669"/>
    <property type="project" value="TreeGrafter"/>
</dbReference>
<evidence type="ECO:0000313" key="12">
    <source>
        <dbReference type="EMBL" id="EAQ83241.1"/>
    </source>
</evidence>
<dbReference type="GO" id="GO:0005801">
    <property type="term" value="C:cis-Golgi network"/>
    <property type="evidence" value="ECO:0007669"/>
    <property type="project" value="InterPro"/>
</dbReference>
<dbReference type="GO" id="GO:0006886">
    <property type="term" value="P:intracellular protein transport"/>
    <property type="evidence" value="ECO:0007669"/>
    <property type="project" value="InterPro"/>
</dbReference>
<evidence type="ECO:0000256" key="7">
    <source>
        <dbReference type="ARBA" id="ARBA00023136"/>
    </source>
</evidence>
<dbReference type="RefSeq" id="XP_001227572.1">
    <property type="nucleotide sequence ID" value="XM_001227571.1"/>
</dbReference>
<keyword evidence="13" id="KW-1185">Reference proteome</keyword>
<dbReference type="PANTHER" id="PTHR13302:SF8">
    <property type="entry name" value="CONSERVED OLIGOMERIC GOLGI COMPLEX SUBUNIT 3"/>
    <property type="match status" value="1"/>
</dbReference>
<accession>Q2GQV9</accession>
<evidence type="ECO:0000256" key="4">
    <source>
        <dbReference type="ARBA" id="ARBA00022448"/>
    </source>
</evidence>
<keyword evidence="4" id="KW-0813">Transport</keyword>
<dbReference type="STRING" id="306901.Q2GQV9"/>
<keyword evidence="7" id="KW-0472">Membrane</keyword>
<name>Q2GQV9_CHAGB</name>
<keyword evidence="6" id="KW-0333">Golgi apparatus</keyword>
<feature type="region of interest" description="Disordered" evidence="9">
    <location>
        <begin position="1318"/>
        <end position="1348"/>
    </location>
</feature>
<comment type="subcellular location">
    <subcellularLocation>
        <location evidence="1">Golgi apparatus membrane</location>
        <topology evidence="1">Peripheral membrane protein</topology>
    </subcellularLocation>
</comment>
<proteinExistence type="inferred from homology"/>
<feature type="compositionally biased region" description="Acidic residues" evidence="9">
    <location>
        <begin position="1318"/>
        <end position="1346"/>
    </location>
</feature>
<evidence type="ECO:0000256" key="1">
    <source>
        <dbReference type="ARBA" id="ARBA00004395"/>
    </source>
</evidence>
<feature type="compositionally biased region" description="Polar residues" evidence="9">
    <location>
        <begin position="14"/>
        <end position="25"/>
    </location>
</feature>
<evidence type="ECO:0000313" key="13">
    <source>
        <dbReference type="Proteomes" id="UP000001056"/>
    </source>
</evidence>
<evidence type="ECO:0000256" key="3">
    <source>
        <dbReference type="ARBA" id="ARBA00020976"/>
    </source>
</evidence>
<dbReference type="EMBL" id="CH408035">
    <property type="protein sequence ID" value="EAQ83241.1"/>
    <property type="molecule type" value="Genomic_DNA"/>
</dbReference>
<dbReference type="InParanoid" id="Q2GQV9"/>
<sequence>MYEDSWYSFVPEFQQRQPASGTQTSGHRRKQSLLQRPNDTIGDTDAAEPLPALFEDQEDANSPPEPTLSRRAKSYSDFYDIVKAQLSSHAPRKKRKRRRDGQSWEALAVPESVTARLPEEEEGYDDALGKELLRASQQEYLLYYDELAMTERHLGTLIADADTALKVLESLCQSFRAVDDQTSSFQAQCDGLLTEKNRLEALAEDVGTDLQYYTYIDSATRRLNAPGAGRLVEGGSFAEILATLDSCHSYRDAESYLARYQALLTKALHLLEVAFVNHLNKVSAEISKQVAATQSESARHALAYGRFEEMVLESYSLVPNVQAVVQSAYGQDGQPSPGLSADIYANTANNLFHSYWAARERDLKPIIQHDLDVFRAEAKESIDTASRNFVKQCFERSDAEALLFRSIFSIDAHYSTDPQSAFAVLKAQRTVLTGANIAPISTNLQSVLQSSDLRTVCNLVGWITNEYLLPEYDEDETPFVGRCRELAARLLAEHLWTFTDAFFEAEIVKSISRAVVPPEALKIGPVSNGDIASNAFPPIKRALELLAMFDQSMPKERCQRDSPVIFKIIKESIAALQRAEGRLKSSPAKPAAGTAAATDPDLFMIKNLLTLKNELVTLEIGDIRSGGGPAFTQIWDTLRPQNLLGGLLSSFGTLSTYIPGSSLWSSSRSGASTPVVAGGTPALGAGGAAAAAPVDDASEQLDGLLRQSIVGFTRRWAGVLNEARGVGGGNAQKLGGKNVGKLERELDEMLERAFGGQPEVVEKLKEAIQIESQAQVQAAGEKRSYVTRVVERERLIATLAPRSFLFFIVADVGVPGPSGSHRPLAITYRQGRGHGPGRYIENEWRRVRQVVRDCARAVDLLTNPANRAAIEAELALAAAAEHPGRLGAAAGVPLRRVVRVHVPDLPQPSLADCMFWGGHPPPPGDPEQAPPPGSPPWVDAGAIREFPFICSCLRAALTWLDDDDDGCGARPDDVQERPLATVFRDDVLEYGAVVIDISDLDTVRYGIVGSRIHYVASVDSGVGEGWGWDRVESKYEGPPPELYLDNSDAGLPLSAAAYMAKFELDEPLDGGVEWLEKHAIVEPRALSYIWPPSSRRSSSDGSLPALPVRNGDAAVEEAVFACLGAETIDLEAHRRSLALPGFQSRLRERLLEDPDKMGPSDTSAQLLRLAYAGCRHLNWAAYRNLSYEHVATTLDSAQFSNAQALSICIDAMDDSPTPLLETLARHETIRDISFLQGPSRTNDDKSSAVFAQVCASPFASALLGSRNIFVTAAFSAPLRRAFWLRDPHTGARLDSPALRSAFPVQHMFVRKQFVPTEEVEEQDVMDYDEEEDEEEEDEEEEEEGKEEDVTFWPCHFFLGDMLLNPERFASGFLQYCRRVIEDTSLTSFAVTAPTLSAPRTENCSISPMPAENLAIPRQRSSSSSSRSLASSSPAATAATAATADPSPGPAKNAECWPLFGPLDPGSWVIVVSHEWHTTRKTRRTRRQFLSWGYPGDSLIGVPVVRYAFLRARRRITLPDDTTAAAITTLEQLAGADFVGVVGGVEAFLRETAAADGVDMDSLLRVARERVGETAGMLRARWRPGEWPNEGLPADMDLLTVLDDSAARAVFRDFLADAAHVKGNLAMAMAPRTRPDDNGPDWYPALAAAAPVPRNEAVFRSLDEKDAAIADGANPLGIHRRLTPPVVTYTPNKPTEGKSSSWIYGPPVITPLRWRSYS</sequence>
<protein>
    <recommendedName>
        <fullName evidence="3">Conserved oligomeric Golgi complex subunit 3</fullName>
    </recommendedName>
    <alternativeName>
        <fullName evidence="8">Component of oligomeric Golgi complex 3</fullName>
    </alternativeName>
</protein>
<dbReference type="InterPro" id="IPR048685">
    <property type="entry name" value="COG3_C"/>
</dbReference>
<feature type="region of interest" description="Disordered" evidence="9">
    <location>
        <begin position="1"/>
        <end position="71"/>
    </location>
</feature>
<dbReference type="GO" id="GO:0017119">
    <property type="term" value="C:Golgi transport complex"/>
    <property type="evidence" value="ECO:0007669"/>
    <property type="project" value="TreeGrafter"/>
</dbReference>
<evidence type="ECO:0000256" key="8">
    <source>
        <dbReference type="ARBA" id="ARBA00031339"/>
    </source>
</evidence>
<dbReference type="InterPro" id="IPR048320">
    <property type="entry name" value="COG3_N"/>
</dbReference>
<reference evidence="13" key="1">
    <citation type="journal article" date="2015" name="Genome Announc.">
        <title>Draft genome sequence of the cellulolytic fungus Chaetomium globosum.</title>
        <authorList>
            <person name="Cuomo C.A."/>
            <person name="Untereiner W.A."/>
            <person name="Ma L.-J."/>
            <person name="Grabherr M."/>
            <person name="Birren B.W."/>
        </authorList>
    </citation>
    <scope>NUCLEOTIDE SEQUENCE [LARGE SCALE GENOMIC DNA]</scope>
    <source>
        <strain evidence="13">ATCC 6205 / CBS 148.51 / DSM 1962 / NBRC 6347 / NRRL 1970</strain>
    </source>
</reference>
<dbReference type="OrthoDB" id="296793at2759"/>
<dbReference type="eggNOG" id="KOG2604">
    <property type="taxonomic scope" value="Eukaryota"/>
</dbReference>
<gene>
    <name evidence="12" type="ORF">CHGG_09645</name>
</gene>
<organism evidence="12 13">
    <name type="scientific">Chaetomium globosum (strain ATCC 6205 / CBS 148.51 / DSM 1962 / NBRC 6347 / NRRL 1970)</name>
    <name type="common">Soil fungus</name>
    <dbReference type="NCBI Taxonomy" id="306901"/>
    <lineage>
        <taxon>Eukaryota</taxon>
        <taxon>Fungi</taxon>
        <taxon>Dikarya</taxon>
        <taxon>Ascomycota</taxon>
        <taxon>Pezizomycotina</taxon>
        <taxon>Sordariomycetes</taxon>
        <taxon>Sordariomycetidae</taxon>
        <taxon>Sordariales</taxon>
        <taxon>Chaetomiaceae</taxon>
        <taxon>Chaetomium</taxon>
    </lineage>
</organism>
<dbReference type="GO" id="GO:0007030">
    <property type="term" value="P:Golgi organization"/>
    <property type="evidence" value="ECO:0007669"/>
    <property type="project" value="TreeGrafter"/>
</dbReference>
<dbReference type="Pfam" id="PF04136">
    <property type="entry name" value="COG3_N"/>
    <property type="match status" value="1"/>
</dbReference>
<dbReference type="GeneID" id="4396071"/>
<evidence type="ECO:0000256" key="5">
    <source>
        <dbReference type="ARBA" id="ARBA00022927"/>
    </source>
</evidence>
<evidence type="ECO:0000256" key="2">
    <source>
        <dbReference type="ARBA" id="ARBA00009936"/>
    </source>
</evidence>
<dbReference type="InterPro" id="IPR007265">
    <property type="entry name" value="COG_su3"/>
</dbReference>
<dbReference type="GO" id="GO:0000139">
    <property type="term" value="C:Golgi membrane"/>
    <property type="evidence" value="ECO:0007669"/>
    <property type="project" value="UniProtKB-SubCell"/>
</dbReference>
<feature type="domain" description="Conserved oligomeric Golgi complex subunit 3 N-terminal" evidence="10">
    <location>
        <begin position="143"/>
        <end position="280"/>
    </location>
</feature>
<dbReference type="HOGENOM" id="CLU_240381_0_0_1"/>
<evidence type="ECO:0000259" key="10">
    <source>
        <dbReference type="Pfam" id="PF04136"/>
    </source>
</evidence>
<feature type="region of interest" description="Disordered" evidence="9">
    <location>
        <begin position="1398"/>
        <end position="1449"/>
    </location>
</feature>